<dbReference type="PANTHER" id="PTHR30346:SF17">
    <property type="entry name" value="LYSR FAMILY TRANSCRIPTIONAL REGULATOR"/>
    <property type="match status" value="1"/>
</dbReference>
<dbReference type="Gene3D" id="3.40.190.10">
    <property type="entry name" value="Periplasmic binding protein-like II"/>
    <property type="match status" value="2"/>
</dbReference>
<comment type="caution">
    <text evidence="6">The sequence shown here is derived from an EMBL/GenBank/DDBJ whole genome shotgun (WGS) entry which is preliminary data.</text>
</comment>
<dbReference type="PANTHER" id="PTHR30346">
    <property type="entry name" value="TRANSCRIPTIONAL DUAL REGULATOR HCAR-RELATED"/>
    <property type="match status" value="1"/>
</dbReference>
<evidence type="ECO:0000256" key="4">
    <source>
        <dbReference type="ARBA" id="ARBA00023163"/>
    </source>
</evidence>
<keyword evidence="4" id="KW-0804">Transcription</keyword>
<dbReference type="InterPro" id="IPR000847">
    <property type="entry name" value="LysR_HTH_N"/>
</dbReference>
<keyword evidence="2" id="KW-0805">Transcription regulation</keyword>
<name>A0A9W6QD45_9ACTN</name>
<dbReference type="Gene3D" id="1.10.10.10">
    <property type="entry name" value="Winged helix-like DNA-binding domain superfamily/Winged helix DNA-binding domain"/>
    <property type="match status" value="1"/>
</dbReference>
<dbReference type="RefSeq" id="WP_285739848.1">
    <property type="nucleotide sequence ID" value="NZ_BSSA01000033.1"/>
</dbReference>
<evidence type="ECO:0000313" key="7">
    <source>
        <dbReference type="Proteomes" id="UP001165041"/>
    </source>
</evidence>
<dbReference type="AlphaFoldDB" id="A0A9W6QD45"/>
<organism evidence="6 7">
    <name type="scientific">Kitasatospora phosalacinea</name>
    <dbReference type="NCBI Taxonomy" id="2065"/>
    <lineage>
        <taxon>Bacteria</taxon>
        <taxon>Bacillati</taxon>
        <taxon>Actinomycetota</taxon>
        <taxon>Actinomycetes</taxon>
        <taxon>Kitasatosporales</taxon>
        <taxon>Streptomycetaceae</taxon>
        <taxon>Kitasatospora</taxon>
    </lineage>
</organism>
<dbReference type="InterPro" id="IPR005119">
    <property type="entry name" value="LysR_subst-bd"/>
</dbReference>
<evidence type="ECO:0000256" key="2">
    <source>
        <dbReference type="ARBA" id="ARBA00023015"/>
    </source>
</evidence>
<evidence type="ECO:0000256" key="3">
    <source>
        <dbReference type="ARBA" id="ARBA00023125"/>
    </source>
</evidence>
<dbReference type="GO" id="GO:0032993">
    <property type="term" value="C:protein-DNA complex"/>
    <property type="evidence" value="ECO:0007669"/>
    <property type="project" value="TreeGrafter"/>
</dbReference>
<evidence type="ECO:0000259" key="5">
    <source>
        <dbReference type="PROSITE" id="PS50931"/>
    </source>
</evidence>
<dbReference type="CDD" id="cd08414">
    <property type="entry name" value="PBP2_LTTR_aromatics_like"/>
    <property type="match status" value="1"/>
</dbReference>
<dbReference type="InterPro" id="IPR036388">
    <property type="entry name" value="WH-like_DNA-bd_sf"/>
</dbReference>
<dbReference type="Pfam" id="PF03466">
    <property type="entry name" value="LysR_substrate"/>
    <property type="match status" value="1"/>
</dbReference>
<feature type="domain" description="HTH lysR-type" evidence="5">
    <location>
        <begin position="5"/>
        <end position="62"/>
    </location>
</feature>
<evidence type="ECO:0000313" key="6">
    <source>
        <dbReference type="EMBL" id="GLW74245.1"/>
    </source>
</evidence>
<dbReference type="Proteomes" id="UP001165041">
    <property type="component" value="Unassembled WGS sequence"/>
</dbReference>
<dbReference type="PROSITE" id="PS50931">
    <property type="entry name" value="HTH_LYSR"/>
    <property type="match status" value="1"/>
</dbReference>
<accession>A0A9W6QD45</accession>
<keyword evidence="3" id="KW-0238">DNA-binding</keyword>
<comment type="similarity">
    <text evidence="1">Belongs to the LysR transcriptional regulatory family.</text>
</comment>
<dbReference type="SUPFAM" id="SSF53850">
    <property type="entry name" value="Periplasmic binding protein-like II"/>
    <property type="match status" value="1"/>
</dbReference>
<dbReference type="GO" id="GO:0003677">
    <property type="term" value="F:DNA binding"/>
    <property type="evidence" value="ECO:0007669"/>
    <property type="project" value="UniProtKB-KW"/>
</dbReference>
<dbReference type="SUPFAM" id="SSF46785">
    <property type="entry name" value="Winged helix' DNA-binding domain"/>
    <property type="match status" value="1"/>
</dbReference>
<dbReference type="PRINTS" id="PR00039">
    <property type="entry name" value="HTHLYSR"/>
</dbReference>
<gene>
    <name evidence="6" type="ORF">Kpho02_65430</name>
</gene>
<dbReference type="Pfam" id="PF00126">
    <property type="entry name" value="HTH_1"/>
    <property type="match status" value="1"/>
</dbReference>
<protein>
    <submittedName>
        <fullName evidence="6">LysR family transcriptional regulator</fullName>
    </submittedName>
</protein>
<dbReference type="FunFam" id="1.10.10.10:FF:000001">
    <property type="entry name" value="LysR family transcriptional regulator"/>
    <property type="match status" value="1"/>
</dbReference>
<dbReference type="InterPro" id="IPR036390">
    <property type="entry name" value="WH_DNA-bd_sf"/>
</dbReference>
<dbReference type="EMBL" id="BSSA01000033">
    <property type="protein sequence ID" value="GLW74245.1"/>
    <property type="molecule type" value="Genomic_DNA"/>
</dbReference>
<sequence>MGVGVDLRLLGYFVALAEERNFTAAARRLHLSQPALSQQIRLLERRLSATLVDRTSQPLRLTTAGAELLAGAQRLLAQAAELDASVRSVAAGRAGMLRVGVTWGGLYDMVMPALRELGARHPGVTVSVRQVGGLEQLASVRRDEVDVALHRVTHPEEFGALARRVLFDDPLLALLPAGHPAGRTGEVRLAELAGERFAMIGRSSKPVVFDRSLDLCRRAGFTPEVVCEVTDPMALALAVAAQGLVSLSGAGMSNRYPGVDYLPVTPRTGIAEVSAVWSPNCTNPLVDRFVSLLDPAHILLAPHAVPAPTLPLGRC</sequence>
<reference evidence="6" key="1">
    <citation type="submission" date="2023-02" db="EMBL/GenBank/DDBJ databases">
        <title>Kitasatospora phosalacinea NBRC 14627.</title>
        <authorList>
            <person name="Ichikawa N."/>
            <person name="Sato H."/>
            <person name="Tonouchi N."/>
        </authorList>
    </citation>
    <scope>NUCLEOTIDE SEQUENCE</scope>
    <source>
        <strain evidence="6">NBRC 14627</strain>
    </source>
</reference>
<evidence type="ECO:0000256" key="1">
    <source>
        <dbReference type="ARBA" id="ARBA00009437"/>
    </source>
</evidence>
<dbReference type="GO" id="GO:0003700">
    <property type="term" value="F:DNA-binding transcription factor activity"/>
    <property type="evidence" value="ECO:0007669"/>
    <property type="project" value="InterPro"/>
</dbReference>
<proteinExistence type="inferred from homology"/>